<protein>
    <submittedName>
        <fullName evidence="2">Uncharacterized protein</fullName>
    </submittedName>
</protein>
<evidence type="ECO:0000256" key="1">
    <source>
        <dbReference type="SAM" id="MobiDB-lite"/>
    </source>
</evidence>
<proteinExistence type="predicted"/>
<reference evidence="2 3" key="1">
    <citation type="journal article" date="2018" name="Front. Plant Sci.">
        <title>Red Clover (Trifolium pratense) and Zigzag Clover (T. medium) - A Picture of Genomic Similarities and Differences.</title>
        <authorList>
            <person name="Dluhosova J."/>
            <person name="Istvanek J."/>
            <person name="Nedelnik J."/>
            <person name="Repkova J."/>
        </authorList>
    </citation>
    <scope>NUCLEOTIDE SEQUENCE [LARGE SCALE GENOMIC DNA]</scope>
    <source>
        <strain evidence="3">cv. 10/8</strain>
        <tissue evidence="2">Leaf</tissue>
    </source>
</reference>
<feature type="region of interest" description="Disordered" evidence="1">
    <location>
        <begin position="1"/>
        <end position="53"/>
    </location>
</feature>
<keyword evidence="3" id="KW-1185">Reference proteome</keyword>
<dbReference type="EMBL" id="LXQA010694245">
    <property type="protein sequence ID" value="MCI66370.1"/>
    <property type="molecule type" value="Genomic_DNA"/>
</dbReference>
<feature type="non-terminal residue" evidence="2">
    <location>
        <position position="1"/>
    </location>
</feature>
<evidence type="ECO:0000313" key="3">
    <source>
        <dbReference type="Proteomes" id="UP000265520"/>
    </source>
</evidence>
<accession>A0A392U1M0</accession>
<sequence length="53" mass="5522">FQDSGGGKAANSPAWKEAARSGSKATTHNKDGSNTNRTVPCKWRTGGATTEEV</sequence>
<organism evidence="2 3">
    <name type="scientific">Trifolium medium</name>
    <dbReference type="NCBI Taxonomy" id="97028"/>
    <lineage>
        <taxon>Eukaryota</taxon>
        <taxon>Viridiplantae</taxon>
        <taxon>Streptophyta</taxon>
        <taxon>Embryophyta</taxon>
        <taxon>Tracheophyta</taxon>
        <taxon>Spermatophyta</taxon>
        <taxon>Magnoliopsida</taxon>
        <taxon>eudicotyledons</taxon>
        <taxon>Gunneridae</taxon>
        <taxon>Pentapetalae</taxon>
        <taxon>rosids</taxon>
        <taxon>fabids</taxon>
        <taxon>Fabales</taxon>
        <taxon>Fabaceae</taxon>
        <taxon>Papilionoideae</taxon>
        <taxon>50 kb inversion clade</taxon>
        <taxon>NPAAA clade</taxon>
        <taxon>Hologalegina</taxon>
        <taxon>IRL clade</taxon>
        <taxon>Trifolieae</taxon>
        <taxon>Trifolium</taxon>
    </lineage>
</organism>
<dbReference type="AlphaFoldDB" id="A0A392U1M0"/>
<dbReference type="Proteomes" id="UP000265520">
    <property type="component" value="Unassembled WGS sequence"/>
</dbReference>
<name>A0A392U1M0_9FABA</name>
<comment type="caution">
    <text evidence="2">The sequence shown here is derived from an EMBL/GenBank/DDBJ whole genome shotgun (WGS) entry which is preliminary data.</text>
</comment>
<evidence type="ECO:0000313" key="2">
    <source>
        <dbReference type="EMBL" id="MCI66370.1"/>
    </source>
</evidence>